<feature type="domain" description="MobA-like NTP transferase" evidence="2">
    <location>
        <begin position="7"/>
        <end position="167"/>
    </location>
</feature>
<accession>A0A520MGF7</accession>
<dbReference type="CDD" id="cd04182">
    <property type="entry name" value="GT_2_like_f"/>
    <property type="match status" value="1"/>
</dbReference>
<evidence type="ECO:0000256" key="1">
    <source>
        <dbReference type="ARBA" id="ARBA00022842"/>
    </source>
</evidence>
<dbReference type="InterPro" id="IPR029044">
    <property type="entry name" value="Nucleotide-diphossugar_trans"/>
</dbReference>
<protein>
    <submittedName>
        <fullName evidence="3">Nucleotidyltransferase family protein</fullName>
    </submittedName>
</protein>
<dbReference type="AlphaFoldDB" id="A0A520MGF7"/>
<name>A0A520MGF7_9GAMM</name>
<dbReference type="PANTHER" id="PTHR43777:SF1">
    <property type="entry name" value="MOLYBDENUM COFACTOR CYTIDYLYLTRANSFERASE"/>
    <property type="match status" value="1"/>
</dbReference>
<sequence length="193" mass="21287">MLKKAILILAAGAASRFGSPKQLARIRSKTLIQRTYDCATQLFPDDTFVVLGAHRDAILEELTVANSIPQSRILYNRNWALGIGESINFGIQVLESQYDEIMIILADQVQITPRDIQTLVDSCVEDAIICADYNGGRGVPAIFPRRYFEHLTGLSGDTGAKALLQREDIKIIAVPMPNAAIDVDYPDDLVNIE</sequence>
<evidence type="ECO:0000313" key="4">
    <source>
        <dbReference type="Proteomes" id="UP000315889"/>
    </source>
</evidence>
<keyword evidence="1" id="KW-0460">Magnesium</keyword>
<dbReference type="PANTHER" id="PTHR43777">
    <property type="entry name" value="MOLYBDENUM COFACTOR CYTIDYLYLTRANSFERASE"/>
    <property type="match status" value="1"/>
</dbReference>
<organism evidence="3 4">
    <name type="scientific">SAR92 clade bacterium</name>
    <dbReference type="NCBI Taxonomy" id="2315479"/>
    <lineage>
        <taxon>Bacteria</taxon>
        <taxon>Pseudomonadati</taxon>
        <taxon>Pseudomonadota</taxon>
        <taxon>Gammaproteobacteria</taxon>
        <taxon>Cellvibrionales</taxon>
        <taxon>Porticoccaceae</taxon>
        <taxon>SAR92 clade</taxon>
    </lineage>
</organism>
<evidence type="ECO:0000313" key="3">
    <source>
        <dbReference type="EMBL" id="RZO20312.1"/>
    </source>
</evidence>
<dbReference type="Gene3D" id="3.90.550.10">
    <property type="entry name" value="Spore Coat Polysaccharide Biosynthesis Protein SpsA, Chain A"/>
    <property type="match status" value="1"/>
</dbReference>
<gene>
    <name evidence="3" type="ORF">EVB03_05185</name>
</gene>
<dbReference type="InterPro" id="IPR025877">
    <property type="entry name" value="MobA-like_NTP_Trfase"/>
</dbReference>
<proteinExistence type="predicted"/>
<comment type="caution">
    <text evidence="3">The sequence shown here is derived from an EMBL/GenBank/DDBJ whole genome shotgun (WGS) entry which is preliminary data.</text>
</comment>
<dbReference type="GO" id="GO:0016779">
    <property type="term" value="F:nucleotidyltransferase activity"/>
    <property type="evidence" value="ECO:0007669"/>
    <property type="project" value="UniProtKB-ARBA"/>
</dbReference>
<dbReference type="SUPFAM" id="SSF53448">
    <property type="entry name" value="Nucleotide-diphospho-sugar transferases"/>
    <property type="match status" value="1"/>
</dbReference>
<reference evidence="3 4" key="1">
    <citation type="submission" date="2019-02" db="EMBL/GenBank/DDBJ databases">
        <title>Prokaryotic population dynamics and viral predation in marine succession experiment using metagenomics: the confinement effect.</title>
        <authorList>
            <person name="Haro-Moreno J.M."/>
            <person name="Rodriguez-Valera F."/>
            <person name="Lopez-Perez M."/>
        </authorList>
    </citation>
    <scope>NUCLEOTIDE SEQUENCE [LARGE SCALE GENOMIC DNA]</scope>
    <source>
        <strain evidence="3">MED-G170</strain>
    </source>
</reference>
<dbReference type="EMBL" id="SHBP01000005">
    <property type="protein sequence ID" value="RZO20312.1"/>
    <property type="molecule type" value="Genomic_DNA"/>
</dbReference>
<evidence type="ECO:0000259" key="2">
    <source>
        <dbReference type="Pfam" id="PF12804"/>
    </source>
</evidence>
<dbReference type="Pfam" id="PF12804">
    <property type="entry name" value="NTP_transf_3"/>
    <property type="match status" value="1"/>
</dbReference>
<dbReference type="Proteomes" id="UP000315889">
    <property type="component" value="Unassembled WGS sequence"/>
</dbReference>
<keyword evidence="3" id="KW-0808">Transferase</keyword>